<accession>A0A0F9B6Q5</accession>
<organism evidence="1">
    <name type="scientific">marine sediment metagenome</name>
    <dbReference type="NCBI Taxonomy" id="412755"/>
    <lineage>
        <taxon>unclassified sequences</taxon>
        <taxon>metagenomes</taxon>
        <taxon>ecological metagenomes</taxon>
    </lineage>
</organism>
<evidence type="ECO:0000313" key="1">
    <source>
        <dbReference type="EMBL" id="KKL17300.1"/>
    </source>
</evidence>
<comment type="caution">
    <text evidence="1">The sequence shown here is derived from an EMBL/GenBank/DDBJ whole genome shotgun (WGS) entry which is preliminary data.</text>
</comment>
<protein>
    <submittedName>
        <fullName evidence="1">Uncharacterized protein</fullName>
    </submittedName>
</protein>
<dbReference type="EMBL" id="LAZR01039314">
    <property type="protein sequence ID" value="KKL17300.1"/>
    <property type="molecule type" value="Genomic_DNA"/>
</dbReference>
<name>A0A0F9B6Q5_9ZZZZ</name>
<gene>
    <name evidence="1" type="ORF">LCGC14_2486930</name>
</gene>
<proteinExistence type="predicted"/>
<sequence length="86" mass="9107">MGALIALARAIALRGGPLVRRALLPVGAGIGGVAAGEALFGDDEVKRRRRRRKALTNDDVRTALTIASAISKKAAENFILMRVRGQ</sequence>
<dbReference type="AlphaFoldDB" id="A0A0F9B6Q5"/>
<reference evidence="1" key="1">
    <citation type="journal article" date="2015" name="Nature">
        <title>Complex archaea that bridge the gap between prokaryotes and eukaryotes.</title>
        <authorList>
            <person name="Spang A."/>
            <person name="Saw J.H."/>
            <person name="Jorgensen S.L."/>
            <person name="Zaremba-Niedzwiedzka K."/>
            <person name="Martijn J."/>
            <person name="Lind A.E."/>
            <person name="van Eijk R."/>
            <person name="Schleper C."/>
            <person name="Guy L."/>
            <person name="Ettema T.J."/>
        </authorList>
    </citation>
    <scope>NUCLEOTIDE SEQUENCE</scope>
</reference>